<protein>
    <submittedName>
        <fullName evidence="2">Uncharacterized protein</fullName>
    </submittedName>
</protein>
<proteinExistence type="predicted"/>
<evidence type="ECO:0000313" key="3">
    <source>
        <dbReference type="Proteomes" id="UP000179184"/>
    </source>
</evidence>
<keyword evidence="1" id="KW-0175">Coiled coil</keyword>
<feature type="coiled-coil region" evidence="1">
    <location>
        <begin position="40"/>
        <end position="97"/>
    </location>
</feature>
<comment type="caution">
    <text evidence="2">The sequence shown here is derived from an EMBL/GenBank/DDBJ whole genome shotgun (WGS) entry which is preliminary data.</text>
</comment>
<accession>A0A1F5BKE1</accession>
<reference evidence="2 3" key="1">
    <citation type="journal article" date="2016" name="Nat. Commun.">
        <title>Thousands of microbial genomes shed light on interconnected biogeochemical processes in an aquifer system.</title>
        <authorList>
            <person name="Anantharaman K."/>
            <person name="Brown C.T."/>
            <person name="Hug L.A."/>
            <person name="Sharon I."/>
            <person name="Castelle C.J."/>
            <person name="Probst A.J."/>
            <person name="Thomas B.C."/>
            <person name="Singh A."/>
            <person name="Wilkins M.J."/>
            <person name="Karaoz U."/>
            <person name="Brodie E.L."/>
            <person name="Williams K.H."/>
            <person name="Hubbard S.S."/>
            <person name="Banfield J.F."/>
        </authorList>
    </citation>
    <scope>NUCLEOTIDE SEQUENCE [LARGE SCALE GENOMIC DNA]</scope>
</reference>
<dbReference type="Proteomes" id="UP000179184">
    <property type="component" value="Unassembled WGS sequence"/>
</dbReference>
<organism evidence="2 3">
    <name type="scientific">Candidatus Azambacteria bacterium RIFCSPHIGHO2_02_46_12</name>
    <dbReference type="NCBI Taxonomy" id="1797295"/>
    <lineage>
        <taxon>Bacteria</taxon>
        <taxon>Candidatus Azamiibacteriota</taxon>
    </lineage>
</organism>
<gene>
    <name evidence="2" type="ORF">A2W60_00970</name>
</gene>
<dbReference type="AlphaFoldDB" id="A0A1F5BKE1"/>
<name>A0A1F5BKE1_9BACT</name>
<dbReference type="EMBL" id="MEYN01000004">
    <property type="protein sequence ID" value="OGD31086.1"/>
    <property type="molecule type" value="Genomic_DNA"/>
</dbReference>
<sequence length="103" mass="12141">MKNMAKKSKEKMTLEKLAAMVQRGFLDISEQFGAKIDELQAEMNQRFNAVEHRLEKLENDVYELKAEAREIKYLLQQKASREELQEIDERLTKIELRLKKSGV</sequence>
<evidence type="ECO:0000313" key="2">
    <source>
        <dbReference type="EMBL" id="OGD31086.1"/>
    </source>
</evidence>
<evidence type="ECO:0000256" key="1">
    <source>
        <dbReference type="SAM" id="Coils"/>
    </source>
</evidence>